<dbReference type="GeneID" id="56683439"/>
<evidence type="ECO:0000313" key="2">
    <source>
        <dbReference type="EMBL" id="AIL46146.1"/>
    </source>
</evidence>
<reference evidence="2 3" key="1">
    <citation type="journal article" date="2013" name="Lancet">
        <title>First case of E anophelis outbreak in an intensive-care unit.</title>
        <authorList>
            <person name="Teo J."/>
            <person name="Tan S.Y."/>
            <person name="Tay M."/>
            <person name="Ding Y."/>
            <person name="Kjelleberg S."/>
            <person name="Givskov M."/>
            <person name="Lin R.T."/>
            <person name="Yang L."/>
        </authorList>
    </citation>
    <scope>NUCLEOTIDE SEQUENCE [LARGE SCALE GENOMIC DNA]</scope>
    <source>
        <strain evidence="2 3">NUHP1</strain>
    </source>
</reference>
<evidence type="ECO:0000313" key="3">
    <source>
        <dbReference type="Proteomes" id="UP000028933"/>
    </source>
</evidence>
<gene>
    <name evidence="2" type="ORF">BD94_2371</name>
</gene>
<proteinExistence type="predicted"/>
<dbReference type="KEGG" id="eao:BD94_2371"/>
<dbReference type="RefSeq" id="WP_009088270.1">
    <property type="nucleotide sequence ID" value="NZ_CP007547.1"/>
</dbReference>
<organism evidence="2 3">
    <name type="scientific">Elizabethkingia anophelis NUHP1</name>
    <dbReference type="NCBI Taxonomy" id="1338011"/>
    <lineage>
        <taxon>Bacteria</taxon>
        <taxon>Pseudomonadati</taxon>
        <taxon>Bacteroidota</taxon>
        <taxon>Flavobacteriia</taxon>
        <taxon>Flavobacteriales</taxon>
        <taxon>Weeksellaceae</taxon>
        <taxon>Elizabethkingia</taxon>
    </lineage>
</organism>
<dbReference type="HOGENOM" id="CLU_134999_0_1_10"/>
<dbReference type="AlphaFoldDB" id="A0A077EEU6"/>
<feature type="coiled-coil region" evidence="1">
    <location>
        <begin position="40"/>
        <end position="74"/>
    </location>
</feature>
<protein>
    <recommendedName>
        <fullName evidence="4">Transcription elongation factor</fullName>
    </recommendedName>
</protein>
<dbReference type="Proteomes" id="UP000028933">
    <property type="component" value="Chromosome"/>
</dbReference>
<accession>A0A077EEU6</accession>
<dbReference type="EMBL" id="CP007547">
    <property type="protein sequence ID" value="AIL46146.1"/>
    <property type="molecule type" value="Genomic_DNA"/>
</dbReference>
<keyword evidence="1" id="KW-0175">Coiled coil</keyword>
<sequence>MDKEYLLEQVRTLAQEKVKNLEEMIVSTRASNNDTKSSMGDKYETSREMLQQEINRLLSQQSEVNNQLDVLQNINTKPSAVVGLGAYVETSMGNFYISESFGKLNVNGKAVITVSANAPLVQSMLKKRTGEEFELNGKNQKILSIG</sequence>
<evidence type="ECO:0000256" key="1">
    <source>
        <dbReference type="SAM" id="Coils"/>
    </source>
</evidence>
<evidence type="ECO:0008006" key="4">
    <source>
        <dbReference type="Google" id="ProtNLM"/>
    </source>
</evidence>
<dbReference type="eggNOG" id="COG0782">
    <property type="taxonomic scope" value="Bacteria"/>
</dbReference>
<name>A0A077EEU6_9FLAO</name>
<dbReference type="STRING" id="1338011.BD94_2371"/>